<keyword evidence="2" id="KW-1185">Reference proteome</keyword>
<reference evidence="1 2" key="1">
    <citation type="journal article" date="2019" name="Int. J. Syst. Evol. Microbiol.">
        <title>The Global Catalogue of Microorganisms (GCM) 10K type strain sequencing project: providing services to taxonomists for standard genome sequencing and annotation.</title>
        <authorList>
            <consortium name="The Broad Institute Genomics Platform"/>
            <consortium name="The Broad Institute Genome Sequencing Center for Infectious Disease"/>
            <person name="Wu L."/>
            <person name="Ma J."/>
        </authorList>
    </citation>
    <scope>NUCLEOTIDE SEQUENCE [LARGE SCALE GENOMIC DNA]</scope>
    <source>
        <strain evidence="1 2">JCM 6486</strain>
    </source>
</reference>
<sequence length="102" mass="12261">MFYSFILRICILLIKNSKSIYRIKSIIKLTLSDDKVEKISDDPLRYISRNAESFINYMESKEYTVEQMGRSFDLKKGDDHKLLMLEGFMYKYKIFSEYKSRT</sequence>
<dbReference type="Proteomes" id="UP001400965">
    <property type="component" value="Unassembled WGS sequence"/>
</dbReference>
<accession>A0ABN1M9N3</accession>
<organism evidence="1 2">
    <name type="scientific">Paraclostridium tenue</name>
    <dbReference type="NCBI Taxonomy" id="1737"/>
    <lineage>
        <taxon>Bacteria</taxon>
        <taxon>Bacillati</taxon>
        <taxon>Bacillota</taxon>
        <taxon>Clostridia</taxon>
        <taxon>Peptostreptococcales</taxon>
        <taxon>Peptostreptococcaceae</taxon>
        <taxon>Paraclostridium</taxon>
    </lineage>
</organism>
<proteinExistence type="predicted"/>
<evidence type="ECO:0000313" key="2">
    <source>
        <dbReference type="Proteomes" id="UP001400965"/>
    </source>
</evidence>
<name>A0ABN1M9N3_9FIRM</name>
<dbReference type="EMBL" id="BAAACP010000021">
    <property type="protein sequence ID" value="GAA0865999.1"/>
    <property type="molecule type" value="Genomic_DNA"/>
</dbReference>
<comment type="caution">
    <text evidence="1">The sequence shown here is derived from an EMBL/GenBank/DDBJ whole genome shotgun (WGS) entry which is preliminary data.</text>
</comment>
<gene>
    <name evidence="1" type="ORF">GCM10008917_25730</name>
</gene>
<evidence type="ECO:0000313" key="1">
    <source>
        <dbReference type="EMBL" id="GAA0865999.1"/>
    </source>
</evidence>
<protein>
    <submittedName>
        <fullName evidence="1">Uncharacterized protein</fullName>
    </submittedName>
</protein>